<evidence type="ECO:0000313" key="1">
    <source>
        <dbReference type="EMBL" id="MCH5600702.1"/>
    </source>
</evidence>
<dbReference type="RefSeq" id="WP_240833073.1">
    <property type="nucleotide sequence ID" value="NZ_JAKWBL010000004.1"/>
</dbReference>
<accession>A0ABS9SQP8</accession>
<sequence length="76" mass="8625">MVAKNQCLTILRDKKGKIPVALSELNSPLTDEADEDLKERSPEIDDGLLKEALDELNEEQYNCVTLFYLKKTVISK</sequence>
<proteinExistence type="predicted"/>
<organism evidence="1 2">
    <name type="scientific">Niabella ginsengisoli</name>
    <dbReference type="NCBI Taxonomy" id="522298"/>
    <lineage>
        <taxon>Bacteria</taxon>
        <taxon>Pseudomonadati</taxon>
        <taxon>Bacteroidota</taxon>
        <taxon>Chitinophagia</taxon>
        <taxon>Chitinophagales</taxon>
        <taxon>Chitinophagaceae</taxon>
        <taxon>Niabella</taxon>
    </lineage>
</organism>
<dbReference type="EMBL" id="JAKWBL010000004">
    <property type="protein sequence ID" value="MCH5600702.1"/>
    <property type="molecule type" value="Genomic_DNA"/>
</dbReference>
<name>A0ABS9SQP8_9BACT</name>
<comment type="caution">
    <text evidence="1">The sequence shown here is derived from an EMBL/GenBank/DDBJ whole genome shotgun (WGS) entry which is preliminary data.</text>
</comment>
<gene>
    <name evidence="1" type="ORF">MKP09_23685</name>
</gene>
<keyword evidence="2" id="KW-1185">Reference proteome</keyword>
<evidence type="ECO:0000313" key="2">
    <source>
        <dbReference type="Proteomes" id="UP001202248"/>
    </source>
</evidence>
<dbReference type="Proteomes" id="UP001202248">
    <property type="component" value="Unassembled WGS sequence"/>
</dbReference>
<protein>
    <submittedName>
        <fullName evidence="1">Uncharacterized protein</fullName>
    </submittedName>
</protein>
<reference evidence="1 2" key="1">
    <citation type="submission" date="2022-02" db="EMBL/GenBank/DDBJ databases">
        <authorList>
            <person name="Min J."/>
        </authorList>
    </citation>
    <scope>NUCLEOTIDE SEQUENCE [LARGE SCALE GENOMIC DNA]</scope>
    <source>
        <strain evidence="1 2">GR10-1</strain>
    </source>
</reference>